<protein>
    <submittedName>
        <fullName evidence="1">Uncharacterized protein</fullName>
    </submittedName>
</protein>
<reference evidence="1" key="1">
    <citation type="submission" date="2013-11" db="EMBL/GenBank/DDBJ databases">
        <title>The Genome Sequence of Phytophthora parasitica IAC_01/95.</title>
        <authorList>
            <consortium name="The Broad Institute Genomics Platform"/>
            <person name="Russ C."/>
            <person name="Tyler B."/>
            <person name="Panabieres F."/>
            <person name="Shan W."/>
            <person name="Tripathy S."/>
            <person name="Grunwald N."/>
            <person name="Machado M."/>
            <person name="Johnson C.S."/>
            <person name="Arredondo F."/>
            <person name="Hong C."/>
            <person name="Coffey M."/>
            <person name="Young S.K."/>
            <person name="Zeng Q."/>
            <person name="Gargeya S."/>
            <person name="Fitzgerald M."/>
            <person name="Abouelleil A."/>
            <person name="Alvarado L."/>
            <person name="Chapman S.B."/>
            <person name="Gainer-Dewar J."/>
            <person name="Goldberg J."/>
            <person name="Griggs A."/>
            <person name="Gujja S."/>
            <person name="Hansen M."/>
            <person name="Howarth C."/>
            <person name="Imamovic A."/>
            <person name="Ireland A."/>
            <person name="Larimer J."/>
            <person name="McCowan C."/>
            <person name="Murphy C."/>
            <person name="Pearson M."/>
            <person name="Poon T.W."/>
            <person name="Priest M."/>
            <person name="Roberts A."/>
            <person name="Saif S."/>
            <person name="Shea T."/>
            <person name="Sykes S."/>
            <person name="Wortman J."/>
            <person name="Nusbaum C."/>
            <person name="Birren B."/>
        </authorList>
    </citation>
    <scope>NUCLEOTIDE SEQUENCE [LARGE SCALE GENOMIC DNA]</scope>
    <source>
        <strain evidence="1">IAC_01/95</strain>
    </source>
</reference>
<name>W2MU10_PHYNI</name>
<evidence type="ECO:0000313" key="1">
    <source>
        <dbReference type="EMBL" id="ETM39867.1"/>
    </source>
</evidence>
<proteinExistence type="predicted"/>
<dbReference type="Proteomes" id="UP000054532">
    <property type="component" value="Unassembled WGS sequence"/>
</dbReference>
<sequence>MARFATFNLVIMGLEDVNHFDEALRRMTAMHFPKRPASKVRQYLR</sequence>
<dbReference type="AlphaFoldDB" id="W2MU10"/>
<dbReference type="EMBL" id="KI694459">
    <property type="protein sequence ID" value="ETM39867.1"/>
    <property type="molecule type" value="Genomic_DNA"/>
</dbReference>
<gene>
    <name evidence="1" type="ORF">L914_14032</name>
</gene>
<organism evidence="1">
    <name type="scientific">Phytophthora nicotianae</name>
    <name type="common">Potato buckeye rot agent</name>
    <name type="synonym">Phytophthora parasitica</name>
    <dbReference type="NCBI Taxonomy" id="4792"/>
    <lineage>
        <taxon>Eukaryota</taxon>
        <taxon>Sar</taxon>
        <taxon>Stramenopiles</taxon>
        <taxon>Oomycota</taxon>
        <taxon>Peronosporomycetes</taxon>
        <taxon>Peronosporales</taxon>
        <taxon>Peronosporaceae</taxon>
        <taxon>Phytophthora</taxon>
    </lineage>
</organism>
<accession>W2MU10</accession>